<name>A0A0G4E5I0_PSEFS</name>
<geneLocation type="plasmid" evidence="1">
    <name>pQBR57</name>
</geneLocation>
<dbReference type="RefSeq" id="WP_192963448.1">
    <property type="nucleotide sequence ID" value="NZ_LN713926.1"/>
</dbReference>
<gene>
    <name evidence="1" type="ORF">PQBR57_0330</name>
</gene>
<evidence type="ECO:0000313" key="1">
    <source>
        <dbReference type="EMBL" id="CEK42283.1"/>
    </source>
</evidence>
<keyword evidence="1" id="KW-0614">Plasmid</keyword>
<protein>
    <submittedName>
        <fullName evidence="1">Uncharacterized protein</fullName>
    </submittedName>
</protein>
<dbReference type="AlphaFoldDB" id="A0A0G4E5I0"/>
<proteinExistence type="predicted"/>
<reference evidence="1" key="1">
    <citation type="submission" date="2014-12" db="EMBL/GenBank/DDBJ databases">
        <authorList>
            <person name="Hall J."/>
        </authorList>
    </citation>
    <scope>NUCLEOTIDE SEQUENCE [LARGE SCALE GENOMIC DNA]</scope>
    <source>
        <strain evidence="1">SBW25</strain>
        <plasmid evidence="1">pQBR57</plasmid>
    </source>
</reference>
<sequence>MANVQKITFVDSGQDFTEFFVREGVVIDCQPYQGSVWVGTKVVANATVGQFIEIVPRATGRATFLQHKVEAVETLTADQAAEVEQYGRKWATMLKLEPAALNL</sequence>
<organism evidence="1">
    <name type="scientific">Pseudomonas fluorescens (strain SBW25)</name>
    <dbReference type="NCBI Taxonomy" id="216595"/>
    <lineage>
        <taxon>Bacteria</taxon>
        <taxon>Pseudomonadati</taxon>
        <taxon>Pseudomonadota</taxon>
        <taxon>Gammaproteobacteria</taxon>
        <taxon>Pseudomonadales</taxon>
        <taxon>Pseudomonadaceae</taxon>
        <taxon>Pseudomonas</taxon>
    </lineage>
</organism>
<dbReference type="EMBL" id="LN713926">
    <property type="protein sequence ID" value="CEK42283.1"/>
    <property type="molecule type" value="Genomic_DNA"/>
</dbReference>
<accession>A0A0G4E5I0</accession>
<reference evidence="1" key="2">
    <citation type="submission" date="2015-06" db="EMBL/GenBank/DDBJ databases">
        <title>Environmentally co-occuring mercury resistance plasmids are genetically and phenotypically diverse and confer variable context-dependent fitness effects.</title>
        <authorList>
            <person name="Hall J.P.J."/>
            <person name="Harrison E."/>
            <person name="Lilley A.K."/>
            <person name="Paterson S."/>
            <person name="Spiers A.J."/>
            <person name="Brockhurst M.A."/>
        </authorList>
    </citation>
    <scope>NUCLEOTIDE SEQUENCE [LARGE SCALE GENOMIC DNA]</scope>
    <source>
        <strain evidence="1">SBW25</strain>
        <plasmid evidence="1">pQBR57</plasmid>
    </source>
</reference>